<protein>
    <submittedName>
        <fullName evidence="1">Uncharacterized protein</fullName>
    </submittedName>
</protein>
<evidence type="ECO:0000313" key="1">
    <source>
        <dbReference type="EMBL" id="KAI3812694.1"/>
    </source>
</evidence>
<sequence>MESKQGHLNLRSDFMEVALSIQSYIKACGLLHTPQSKHKTKPNYNFIFTLSSCILHPSMARNSKNTTDRLAKIGKETFDAIDDIFPRGHQSSKQQVFQYHQYQPQQTYVVQQQVYDAPVAAMRTERVINCDEAAKKFGGTLFVEYHKRKPAHKGFFF</sequence>
<gene>
    <name evidence="1" type="ORF">L1987_17406</name>
</gene>
<reference evidence="1 2" key="2">
    <citation type="journal article" date="2022" name="Mol. Ecol. Resour.">
        <title>The genomes of chicory, endive, great burdock and yacon provide insights into Asteraceae paleo-polyploidization history and plant inulin production.</title>
        <authorList>
            <person name="Fan W."/>
            <person name="Wang S."/>
            <person name="Wang H."/>
            <person name="Wang A."/>
            <person name="Jiang F."/>
            <person name="Liu H."/>
            <person name="Zhao H."/>
            <person name="Xu D."/>
            <person name="Zhang Y."/>
        </authorList>
    </citation>
    <scope>NUCLEOTIDE SEQUENCE [LARGE SCALE GENOMIC DNA]</scope>
    <source>
        <strain evidence="2">cv. Yunnan</strain>
        <tissue evidence="1">Leaves</tissue>
    </source>
</reference>
<organism evidence="1 2">
    <name type="scientific">Smallanthus sonchifolius</name>
    <dbReference type="NCBI Taxonomy" id="185202"/>
    <lineage>
        <taxon>Eukaryota</taxon>
        <taxon>Viridiplantae</taxon>
        <taxon>Streptophyta</taxon>
        <taxon>Embryophyta</taxon>
        <taxon>Tracheophyta</taxon>
        <taxon>Spermatophyta</taxon>
        <taxon>Magnoliopsida</taxon>
        <taxon>eudicotyledons</taxon>
        <taxon>Gunneridae</taxon>
        <taxon>Pentapetalae</taxon>
        <taxon>asterids</taxon>
        <taxon>campanulids</taxon>
        <taxon>Asterales</taxon>
        <taxon>Asteraceae</taxon>
        <taxon>Asteroideae</taxon>
        <taxon>Heliantheae alliance</taxon>
        <taxon>Millerieae</taxon>
        <taxon>Smallanthus</taxon>
    </lineage>
</organism>
<reference evidence="2" key="1">
    <citation type="journal article" date="2022" name="Mol. Ecol. Resour.">
        <title>The genomes of chicory, endive, great burdock and yacon provide insights into Asteraceae palaeo-polyploidization history and plant inulin production.</title>
        <authorList>
            <person name="Fan W."/>
            <person name="Wang S."/>
            <person name="Wang H."/>
            <person name="Wang A."/>
            <person name="Jiang F."/>
            <person name="Liu H."/>
            <person name="Zhao H."/>
            <person name="Xu D."/>
            <person name="Zhang Y."/>
        </authorList>
    </citation>
    <scope>NUCLEOTIDE SEQUENCE [LARGE SCALE GENOMIC DNA]</scope>
    <source>
        <strain evidence="2">cv. Yunnan</strain>
    </source>
</reference>
<dbReference type="EMBL" id="CM042023">
    <property type="protein sequence ID" value="KAI3812694.1"/>
    <property type="molecule type" value="Genomic_DNA"/>
</dbReference>
<comment type="caution">
    <text evidence="1">The sequence shown here is derived from an EMBL/GenBank/DDBJ whole genome shotgun (WGS) entry which is preliminary data.</text>
</comment>
<dbReference type="Proteomes" id="UP001056120">
    <property type="component" value="Linkage Group LG06"/>
</dbReference>
<name>A0ACB9IWP8_9ASTR</name>
<keyword evidence="2" id="KW-1185">Reference proteome</keyword>
<proteinExistence type="predicted"/>
<accession>A0ACB9IWP8</accession>
<evidence type="ECO:0000313" key="2">
    <source>
        <dbReference type="Proteomes" id="UP001056120"/>
    </source>
</evidence>